<dbReference type="InterPro" id="IPR032710">
    <property type="entry name" value="NTF2-like_dom_sf"/>
</dbReference>
<dbReference type="EMBL" id="BKAJ01000061">
    <property type="protein sequence ID" value="GEP56334.1"/>
    <property type="molecule type" value="Genomic_DNA"/>
</dbReference>
<evidence type="ECO:0008006" key="3">
    <source>
        <dbReference type="Google" id="ProtNLM"/>
    </source>
</evidence>
<dbReference type="Proteomes" id="UP000321058">
    <property type="component" value="Unassembled WGS sequence"/>
</dbReference>
<gene>
    <name evidence="1" type="ORF">RSO01_35000</name>
</gene>
<dbReference type="AlphaFoldDB" id="A0A512NBM4"/>
<name>A0A512NBM4_9HYPH</name>
<evidence type="ECO:0000313" key="2">
    <source>
        <dbReference type="Proteomes" id="UP000321058"/>
    </source>
</evidence>
<keyword evidence="2" id="KW-1185">Reference proteome</keyword>
<dbReference type="Gene3D" id="3.10.450.50">
    <property type="match status" value="1"/>
</dbReference>
<proteinExistence type="predicted"/>
<comment type="caution">
    <text evidence="1">The sequence shown here is derived from an EMBL/GenBank/DDBJ whole genome shotgun (WGS) entry which is preliminary data.</text>
</comment>
<dbReference type="SUPFAM" id="SSF54427">
    <property type="entry name" value="NTF2-like"/>
    <property type="match status" value="1"/>
</dbReference>
<protein>
    <recommendedName>
        <fullName evidence="3">SnoaL-like domain-containing protein</fullName>
    </recommendedName>
</protein>
<evidence type="ECO:0000313" key="1">
    <source>
        <dbReference type="EMBL" id="GEP56334.1"/>
    </source>
</evidence>
<dbReference type="RefSeq" id="WP_147150399.1">
    <property type="nucleotide sequence ID" value="NZ_BKAJ01000061.1"/>
</dbReference>
<dbReference type="OrthoDB" id="8849037at2"/>
<reference evidence="1 2" key="1">
    <citation type="submission" date="2019-07" db="EMBL/GenBank/DDBJ databases">
        <title>Whole genome shotgun sequence of Reyranella soli NBRC 108950.</title>
        <authorList>
            <person name="Hosoyama A."/>
            <person name="Uohara A."/>
            <person name="Ohji S."/>
            <person name="Ichikawa N."/>
        </authorList>
    </citation>
    <scope>NUCLEOTIDE SEQUENCE [LARGE SCALE GENOMIC DNA]</scope>
    <source>
        <strain evidence="1 2">NBRC 108950</strain>
    </source>
</reference>
<accession>A0A512NBM4</accession>
<dbReference type="InterPro" id="IPR009959">
    <property type="entry name" value="Cyclase_SnoaL-like"/>
</dbReference>
<sequence length="152" mass="16775">MDQQLAALVGRHLTAENGQDLAGTLATLHPECHFEDFATGQSWHGHEGAAAHYRQWWTTFDVTVKRGPGQNGGWLEGGGYMAEATWHGRHIGRFLGIEPTGRPIVQPFVVVLAFKDGLMLSERFHYDLGSLLRQIGAEPIPALGELRHRKAA</sequence>
<organism evidence="1 2">
    <name type="scientific">Reyranella soli</name>
    <dbReference type="NCBI Taxonomy" id="1230389"/>
    <lineage>
        <taxon>Bacteria</taxon>
        <taxon>Pseudomonadati</taxon>
        <taxon>Pseudomonadota</taxon>
        <taxon>Alphaproteobacteria</taxon>
        <taxon>Hyphomicrobiales</taxon>
        <taxon>Reyranellaceae</taxon>
        <taxon>Reyranella</taxon>
    </lineage>
</organism>
<dbReference type="Pfam" id="PF07366">
    <property type="entry name" value="SnoaL"/>
    <property type="match status" value="1"/>
</dbReference>
<dbReference type="GO" id="GO:0030638">
    <property type="term" value="P:polyketide metabolic process"/>
    <property type="evidence" value="ECO:0007669"/>
    <property type="project" value="InterPro"/>
</dbReference>